<name>A0A8H4AL29_GIGMA</name>
<keyword evidence="1" id="KW-0472">Membrane</keyword>
<feature type="transmembrane region" description="Helical" evidence="1">
    <location>
        <begin position="112"/>
        <end position="131"/>
    </location>
</feature>
<feature type="transmembrane region" description="Helical" evidence="1">
    <location>
        <begin position="244"/>
        <end position="262"/>
    </location>
</feature>
<feature type="transmembrane region" description="Helical" evidence="1">
    <location>
        <begin position="161"/>
        <end position="182"/>
    </location>
</feature>
<organism evidence="2 3">
    <name type="scientific">Gigaspora margarita</name>
    <dbReference type="NCBI Taxonomy" id="4874"/>
    <lineage>
        <taxon>Eukaryota</taxon>
        <taxon>Fungi</taxon>
        <taxon>Fungi incertae sedis</taxon>
        <taxon>Mucoromycota</taxon>
        <taxon>Glomeromycotina</taxon>
        <taxon>Glomeromycetes</taxon>
        <taxon>Diversisporales</taxon>
        <taxon>Gigasporaceae</taxon>
        <taxon>Gigaspora</taxon>
    </lineage>
</organism>
<evidence type="ECO:0000313" key="2">
    <source>
        <dbReference type="EMBL" id="KAF0508332.1"/>
    </source>
</evidence>
<protein>
    <submittedName>
        <fullName evidence="2">Golgi apparatus membrane protein</fullName>
    </submittedName>
</protein>
<accession>A0A8H4AL29</accession>
<dbReference type="EMBL" id="WTPW01000466">
    <property type="protein sequence ID" value="KAF0508332.1"/>
    <property type="molecule type" value="Genomic_DNA"/>
</dbReference>
<evidence type="ECO:0000256" key="1">
    <source>
        <dbReference type="SAM" id="Phobius"/>
    </source>
</evidence>
<comment type="caution">
    <text evidence="2">The sequence shown here is derived from an EMBL/GenBank/DDBJ whole genome shotgun (WGS) entry which is preliminary data.</text>
</comment>
<dbReference type="InterPro" id="IPR040410">
    <property type="entry name" value="UPF0658_Golgi"/>
</dbReference>
<evidence type="ECO:0000313" key="3">
    <source>
        <dbReference type="Proteomes" id="UP000439903"/>
    </source>
</evidence>
<sequence>MMCCTKFQKNCAKKWKRVTASKWTILFAITRILIFLIISVFQLVIFVRNLGYSMNIESDSKCLDDIDNDSSIVIDLLHVLYVCLENLLCVLFQFFQMYFGFNALFHEQAFQLIAIVVFDLGWALYGIGQALTMKYFRDKINKISSCRQVYPYDLTFRYFDIPYTVIYFVLALLSAFISFKLYQQLSWNIYKKIGADLSMKKLYMKRLVSTTLLKYELYFFLLFLMLNGIRLFGGADDPRLKAYWNYHSIESVLVFFMALLAYQSIRLEWKIGMYIFFVLWITYILDAIFVVVASAYVHWYFLTFWALLFIILALATIVYGVLLMKGFGKGLKKFFVKSSAKPTSPGEEEANIETQTEVKSNFNPTKKWAIED</sequence>
<dbReference type="PANTHER" id="PTHR34391:SF1">
    <property type="entry name" value="UPF0658 GOLGI APPARATUS MEMBRANE PROTEIN C1952.10C-RELATED"/>
    <property type="match status" value="1"/>
</dbReference>
<dbReference type="OrthoDB" id="2416128at2759"/>
<feature type="transmembrane region" description="Helical" evidence="1">
    <location>
        <begin position="79"/>
        <end position="100"/>
    </location>
</feature>
<gene>
    <name evidence="2" type="ORF">F8M41_018773</name>
</gene>
<feature type="transmembrane region" description="Helical" evidence="1">
    <location>
        <begin position="212"/>
        <end position="232"/>
    </location>
</feature>
<dbReference type="PANTHER" id="PTHR34391">
    <property type="entry name" value="UPF0658 GOLGI APPARATUS MEMBRANE PROTEIN C1952.10C-RELATED"/>
    <property type="match status" value="1"/>
</dbReference>
<dbReference type="GO" id="GO:0005794">
    <property type="term" value="C:Golgi apparatus"/>
    <property type="evidence" value="ECO:0007669"/>
    <property type="project" value="TreeGrafter"/>
</dbReference>
<feature type="transmembrane region" description="Helical" evidence="1">
    <location>
        <begin position="23"/>
        <end position="47"/>
    </location>
</feature>
<dbReference type="AlphaFoldDB" id="A0A8H4AL29"/>
<dbReference type="Proteomes" id="UP000439903">
    <property type="component" value="Unassembled WGS sequence"/>
</dbReference>
<proteinExistence type="predicted"/>
<feature type="transmembrane region" description="Helical" evidence="1">
    <location>
        <begin position="274"/>
        <end position="296"/>
    </location>
</feature>
<keyword evidence="1" id="KW-1133">Transmembrane helix</keyword>
<keyword evidence="3" id="KW-1185">Reference proteome</keyword>
<keyword evidence="1" id="KW-0812">Transmembrane</keyword>
<reference evidence="2 3" key="1">
    <citation type="journal article" date="2019" name="Environ. Microbiol.">
        <title>At the nexus of three kingdoms: the genome of the mycorrhizal fungus Gigaspora margarita provides insights into plant, endobacterial and fungal interactions.</title>
        <authorList>
            <person name="Venice F."/>
            <person name="Ghignone S."/>
            <person name="Salvioli di Fossalunga A."/>
            <person name="Amselem J."/>
            <person name="Novero M."/>
            <person name="Xianan X."/>
            <person name="Sedzielewska Toro K."/>
            <person name="Morin E."/>
            <person name="Lipzen A."/>
            <person name="Grigoriev I.V."/>
            <person name="Henrissat B."/>
            <person name="Martin F.M."/>
            <person name="Bonfante P."/>
        </authorList>
    </citation>
    <scope>NUCLEOTIDE SEQUENCE [LARGE SCALE GENOMIC DNA]</scope>
    <source>
        <strain evidence="2 3">BEG34</strain>
    </source>
</reference>
<feature type="transmembrane region" description="Helical" evidence="1">
    <location>
        <begin position="302"/>
        <end position="324"/>
    </location>
</feature>